<dbReference type="SUPFAM" id="SSF52172">
    <property type="entry name" value="CheY-like"/>
    <property type="match status" value="1"/>
</dbReference>
<dbReference type="Gene3D" id="1.10.10.10">
    <property type="entry name" value="Winged helix-like DNA-binding domain superfamily/Winged helix DNA-binding domain"/>
    <property type="match status" value="1"/>
</dbReference>
<keyword evidence="3" id="KW-1185">Reference proteome</keyword>
<dbReference type="InterPro" id="IPR005561">
    <property type="entry name" value="ANTAR"/>
</dbReference>
<protein>
    <submittedName>
        <fullName evidence="2">ANTAR domain-containing protein</fullName>
    </submittedName>
</protein>
<dbReference type="PROSITE" id="PS50921">
    <property type="entry name" value="ANTAR"/>
    <property type="match status" value="1"/>
</dbReference>
<reference evidence="2 3" key="1">
    <citation type="submission" date="2022-01" db="EMBL/GenBank/DDBJ databases">
        <title>Nocardioides sp. nov., an actinomycete isolated from mining soil.</title>
        <authorList>
            <person name="Liu L."/>
        </authorList>
    </citation>
    <scope>NUCLEOTIDE SEQUENCE [LARGE SCALE GENOMIC DNA]</scope>
    <source>
        <strain evidence="2 3">KLBMP 9356</strain>
    </source>
</reference>
<proteinExistence type="predicted"/>
<dbReference type="InterPro" id="IPR011006">
    <property type="entry name" value="CheY-like_superfamily"/>
</dbReference>
<feature type="domain" description="ANTAR" evidence="1">
    <location>
        <begin position="87"/>
        <end position="148"/>
    </location>
</feature>
<organism evidence="2 3">
    <name type="scientific">Nocardioides potassii</name>
    <dbReference type="NCBI Taxonomy" id="2911371"/>
    <lineage>
        <taxon>Bacteria</taxon>
        <taxon>Bacillati</taxon>
        <taxon>Actinomycetota</taxon>
        <taxon>Actinomycetes</taxon>
        <taxon>Propionibacteriales</taxon>
        <taxon>Nocardioidaceae</taxon>
        <taxon>Nocardioides</taxon>
    </lineage>
</organism>
<gene>
    <name evidence="2" type="ORF">L2K70_16320</name>
</gene>
<dbReference type="EMBL" id="JAKJHZ010000010">
    <property type="protein sequence ID" value="MCF6379179.1"/>
    <property type="molecule type" value="Genomic_DNA"/>
</dbReference>
<evidence type="ECO:0000313" key="3">
    <source>
        <dbReference type="Proteomes" id="UP001201161"/>
    </source>
</evidence>
<evidence type="ECO:0000313" key="2">
    <source>
        <dbReference type="EMBL" id="MCF6379179.1"/>
    </source>
</evidence>
<evidence type="ECO:0000259" key="1">
    <source>
        <dbReference type="PROSITE" id="PS50921"/>
    </source>
</evidence>
<dbReference type="InterPro" id="IPR036388">
    <property type="entry name" value="WH-like_DNA-bd_sf"/>
</dbReference>
<comment type="caution">
    <text evidence="2">The sequence shown here is derived from an EMBL/GenBank/DDBJ whole genome shotgun (WGS) entry which is preliminary data.</text>
</comment>
<sequence length="169" mass="17913">MPHVHAVAVCFIDENLTLLFAWTSGEQSSSLETVRSSLALSFGSTTHVVASVTLYSDVTDAFVGDVRELEHRLGAVRGRSALDADLDGDMRRRALLAPMQLRAQRDVDTAVGLLMGMDGLSAEQAERLLDVMARTSGRSVEAVAAEIVAASGIFAGVDPPPTESGRFGP</sequence>
<dbReference type="SMART" id="SM01012">
    <property type="entry name" value="ANTAR"/>
    <property type="match status" value="1"/>
</dbReference>
<dbReference type="Pfam" id="PF03861">
    <property type="entry name" value="ANTAR"/>
    <property type="match status" value="1"/>
</dbReference>
<name>A0ABS9HF64_9ACTN</name>
<accession>A0ABS9HF64</accession>
<dbReference type="Proteomes" id="UP001201161">
    <property type="component" value="Unassembled WGS sequence"/>
</dbReference>
<dbReference type="RefSeq" id="WP_236403600.1">
    <property type="nucleotide sequence ID" value="NZ_JAKJHZ010000010.1"/>
</dbReference>